<feature type="modified residue" description="N6-(pyridoxal phosphate)lysine" evidence="2">
    <location>
        <position position="183"/>
    </location>
</feature>
<dbReference type="PANTHER" id="PTHR30244:SF34">
    <property type="entry name" value="DTDP-4-AMINO-4,6-DIDEOXYGALACTOSE TRANSAMINASE"/>
    <property type="match status" value="1"/>
</dbReference>
<gene>
    <name evidence="4" type="ORF">UV61_C0004G0006</name>
</gene>
<dbReference type="PANTHER" id="PTHR30244">
    <property type="entry name" value="TRANSAMINASE"/>
    <property type="match status" value="1"/>
</dbReference>
<evidence type="ECO:0000313" key="4">
    <source>
        <dbReference type="EMBL" id="KKS87080.1"/>
    </source>
</evidence>
<evidence type="ECO:0000256" key="1">
    <source>
        <dbReference type="PIRSR" id="PIRSR000390-1"/>
    </source>
</evidence>
<dbReference type="GO" id="GO:0030170">
    <property type="term" value="F:pyridoxal phosphate binding"/>
    <property type="evidence" value="ECO:0007669"/>
    <property type="project" value="TreeGrafter"/>
</dbReference>
<evidence type="ECO:0000256" key="3">
    <source>
        <dbReference type="RuleBase" id="RU004508"/>
    </source>
</evidence>
<keyword evidence="4" id="KW-0808">Transferase</keyword>
<reference evidence="4 5" key="1">
    <citation type="journal article" date="2015" name="Nature">
        <title>rRNA introns, odd ribosomes, and small enigmatic genomes across a large radiation of phyla.</title>
        <authorList>
            <person name="Brown C.T."/>
            <person name="Hug L.A."/>
            <person name="Thomas B.C."/>
            <person name="Sharon I."/>
            <person name="Castelle C.J."/>
            <person name="Singh A."/>
            <person name="Wilkins M.J."/>
            <person name="Williams K.H."/>
            <person name="Banfield J.F."/>
        </authorList>
    </citation>
    <scope>NUCLEOTIDE SEQUENCE [LARGE SCALE GENOMIC DNA]</scope>
</reference>
<comment type="similarity">
    <text evidence="3">Belongs to the DegT/DnrJ/EryC1 family.</text>
</comment>
<dbReference type="AlphaFoldDB" id="A0A0G1CMU9"/>
<evidence type="ECO:0000313" key="5">
    <source>
        <dbReference type="Proteomes" id="UP000034050"/>
    </source>
</evidence>
<dbReference type="InterPro" id="IPR015421">
    <property type="entry name" value="PyrdxlP-dep_Trfase_major"/>
</dbReference>
<feature type="active site" description="Proton acceptor" evidence="1">
    <location>
        <position position="183"/>
    </location>
</feature>
<keyword evidence="4" id="KW-0032">Aminotransferase</keyword>
<dbReference type="Proteomes" id="UP000034050">
    <property type="component" value="Unassembled WGS sequence"/>
</dbReference>
<dbReference type="GO" id="GO:0008483">
    <property type="term" value="F:transaminase activity"/>
    <property type="evidence" value="ECO:0007669"/>
    <property type="project" value="UniProtKB-KW"/>
</dbReference>
<dbReference type="InterPro" id="IPR015424">
    <property type="entry name" value="PyrdxlP-dep_Trfase"/>
</dbReference>
<proteinExistence type="inferred from homology"/>
<organism evidence="4 5">
    <name type="scientific">Candidatus Gottesmanbacteria bacterium GW2011_GWB1_43_11</name>
    <dbReference type="NCBI Taxonomy" id="1618446"/>
    <lineage>
        <taxon>Bacteria</taxon>
        <taxon>Candidatus Gottesmaniibacteriota</taxon>
    </lineage>
</organism>
<dbReference type="SUPFAM" id="SSF53383">
    <property type="entry name" value="PLP-dependent transferases"/>
    <property type="match status" value="1"/>
</dbReference>
<evidence type="ECO:0000256" key="2">
    <source>
        <dbReference type="PIRSR" id="PIRSR000390-2"/>
    </source>
</evidence>
<protein>
    <submittedName>
        <fullName evidence="4">DegT/DnrJ/EryC1/StrS aminotransferase family protein</fullName>
    </submittedName>
</protein>
<comment type="caution">
    <text evidence="4">The sequence shown here is derived from an EMBL/GenBank/DDBJ whole genome shotgun (WGS) entry which is preliminary data.</text>
</comment>
<dbReference type="Gene3D" id="3.40.640.10">
    <property type="entry name" value="Type I PLP-dependent aspartate aminotransferase-like (Major domain)"/>
    <property type="match status" value="1"/>
</dbReference>
<dbReference type="InterPro" id="IPR000653">
    <property type="entry name" value="DegT/StrS_aminotransferase"/>
</dbReference>
<dbReference type="EMBL" id="LCFD01000004">
    <property type="protein sequence ID" value="KKS87080.1"/>
    <property type="molecule type" value="Genomic_DNA"/>
</dbReference>
<keyword evidence="2 3" id="KW-0663">Pyridoxal phosphate</keyword>
<accession>A0A0G1CMU9</accession>
<dbReference type="STRING" id="1618446.UV61_C0004G0006"/>
<sequence>MYNIPLCEPWFEPSYAEKVRGQILSGQIGPGPVTMEFARRLAAFAKAKYCVLTTSGTVALSLAALALGLKPGDEILVPAYGVVSTINALAFLGLKPRLVDIDQTTGCMSPHELEKRITPQTRGVCFVNFSGYTGQNLVQVAQICRARHLPLIEDAACALGHKFWGKSAGTFGTIGIYSFSVPKIITCGQGGALITNSATLFRKLSQLIDQGDLNWRRTNLIHGIGSNFRFNDILAAFGLVQLGAIDKRITRKKAVFAVFKKMLKRKIFQVPGAVPPLHQIVFTPKPHSLVKYLKLSEHPPYANLSDRKFPAADFWTRYAVYLPFGLALETQDAQKIVKALLTSGCKLLDIENL</sequence>
<dbReference type="Pfam" id="PF01041">
    <property type="entry name" value="DegT_DnrJ_EryC1"/>
    <property type="match status" value="1"/>
</dbReference>
<dbReference type="GO" id="GO:0000271">
    <property type="term" value="P:polysaccharide biosynthetic process"/>
    <property type="evidence" value="ECO:0007669"/>
    <property type="project" value="TreeGrafter"/>
</dbReference>
<name>A0A0G1CMU9_9BACT</name>